<dbReference type="GO" id="GO:0030145">
    <property type="term" value="F:manganese ion binding"/>
    <property type="evidence" value="ECO:0007669"/>
    <property type="project" value="UniProtKB-UniRule"/>
</dbReference>
<feature type="binding site" evidence="9">
    <location>
        <position position="101"/>
    </location>
    <ligand>
        <name>Zn(2+)</name>
        <dbReference type="ChEBI" id="CHEBI:29105"/>
    </ligand>
</feature>
<dbReference type="SUPFAM" id="SSF55811">
    <property type="entry name" value="Nudix"/>
    <property type="match status" value="2"/>
</dbReference>
<dbReference type="RefSeq" id="WP_081669343.1">
    <property type="nucleotide sequence ID" value="NZ_WXWU01000093.1"/>
</dbReference>
<protein>
    <recommendedName>
        <fullName evidence="9">NAD-capped RNA hydrolase NudC</fullName>
        <shortName evidence="9">DeNADding enzyme NudC</shortName>
        <ecNumber evidence="9">3.6.1.-</ecNumber>
    </recommendedName>
    <alternativeName>
        <fullName evidence="9">NADH pyrophosphatase</fullName>
        <ecNumber evidence="9">3.6.1.22</ecNumber>
    </alternativeName>
</protein>
<feature type="binding site" evidence="9">
    <location>
        <position position="174"/>
    </location>
    <ligand>
        <name>a divalent metal cation</name>
        <dbReference type="ChEBI" id="CHEBI:60240"/>
        <label>3</label>
    </ligand>
</feature>
<dbReference type="EMBL" id="WXWW01000292">
    <property type="protein sequence ID" value="NAW67579.1"/>
    <property type="molecule type" value="Genomic_DNA"/>
</dbReference>
<comment type="catalytic activity">
    <reaction evidence="9">
        <text>NADH + H2O = reduced beta-nicotinamide D-ribonucleotide + AMP + 2 H(+)</text>
        <dbReference type="Rhea" id="RHEA:48868"/>
        <dbReference type="ChEBI" id="CHEBI:15377"/>
        <dbReference type="ChEBI" id="CHEBI:15378"/>
        <dbReference type="ChEBI" id="CHEBI:57945"/>
        <dbReference type="ChEBI" id="CHEBI:90832"/>
        <dbReference type="ChEBI" id="CHEBI:456215"/>
        <dbReference type="EC" id="3.6.1.22"/>
    </reaction>
</comment>
<dbReference type="GO" id="GO:0019677">
    <property type="term" value="P:NAD+ catabolic process"/>
    <property type="evidence" value="ECO:0007669"/>
    <property type="project" value="TreeGrafter"/>
</dbReference>
<dbReference type="InterPro" id="IPR020084">
    <property type="entry name" value="NUDIX_hydrolase_CS"/>
</dbReference>
<dbReference type="PANTHER" id="PTHR42904">
    <property type="entry name" value="NUDIX HYDROLASE, NUDC SUBFAMILY"/>
    <property type="match status" value="1"/>
</dbReference>
<keyword evidence="2 9" id="KW-0479">Metal-binding</keyword>
<keyword evidence="4 9" id="KW-0862">Zinc</keyword>
<keyword evidence="7 9" id="KW-0464">Manganese</keyword>
<comment type="caution">
    <text evidence="9">Lacks conserved residue(s) required for the propagation of feature annotation.</text>
</comment>
<dbReference type="GO" id="GO:0000210">
    <property type="term" value="F:NAD+ diphosphatase activity"/>
    <property type="evidence" value="ECO:0007669"/>
    <property type="project" value="UniProtKB-UniRule"/>
</dbReference>
<keyword evidence="6 9" id="KW-0520">NAD</keyword>
<feature type="binding site" evidence="9">
    <location>
        <position position="158"/>
    </location>
    <ligand>
        <name>a divalent metal cation</name>
        <dbReference type="ChEBI" id="CHEBI:60240"/>
        <label>1</label>
    </ligand>
</feature>
<proteinExistence type="inferred from homology"/>
<dbReference type="Pfam" id="PF09297">
    <property type="entry name" value="Zn_ribbon_NUD"/>
    <property type="match status" value="1"/>
</dbReference>
<keyword evidence="3 9" id="KW-0378">Hydrolase</keyword>
<evidence type="ECO:0000256" key="4">
    <source>
        <dbReference type="ARBA" id="ARBA00022833"/>
    </source>
</evidence>
<comment type="catalytic activity">
    <reaction evidence="8">
        <text>a 5'-end NAD(+)-phospho-ribonucleoside in mRNA + H2O = a 5'-end phospho-adenosine-phospho-ribonucleoside in mRNA + beta-nicotinamide D-ribonucleotide + 2 H(+)</text>
        <dbReference type="Rhea" id="RHEA:60876"/>
        <dbReference type="Rhea" id="RHEA-COMP:15698"/>
        <dbReference type="Rhea" id="RHEA-COMP:15719"/>
        <dbReference type="ChEBI" id="CHEBI:14649"/>
        <dbReference type="ChEBI" id="CHEBI:15377"/>
        <dbReference type="ChEBI" id="CHEBI:15378"/>
        <dbReference type="ChEBI" id="CHEBI:144029"/>
        <dbReference type="ChEBI" id="CHEBI:144051"/>
    </reaction>
    <physiologicalReaction direction="left-to-right" evidence="8">
        <dbReference type="Rhea" id="RHEA:60877"/>
    </physiologicalReaction>
</comment>
<dbReference type="InterPro" id="IPR020476">
    <property type="entry name" value="Nudix_hydrolase"/>
</dbReference>
<dbReference type="EC" id="3.6.1.22" evidence="9"/>
<dbReference type="Pfam" id="PF00293">
    <property type="entry name" value="NUDIX"/>
    <property type="match status" value="1"/>
</dbReference>
<feature type="binding site" evidence="9">
    <location>
        <position position="241"/>
    </location>
    <ligand>
        <name>substrate</name>
    </ligand>
</feature>
<dbReference type="Gene3D" id="3.90.79.10">
    <property type="entry name" value="Nucleoside Triphosphate Pyrophosphohydrolase"/>
    <property type="match status" value="1"/>
</dbReference>
<feature type="binding site" evidence="9">
    <location>
        <position position="69"/>
    </location>
    <ligand>
        <name>substrate</name>
    </ligand>
</feature>
<dbReference type="InterPro" id="IPR022925">
    <property type="entry name" value="RNA_Hydrolase_NudC"/>
</dbReference>
<feature type="binding site" evidence="9">
    <location>
        <position position="178"/>
    </location>
    <ligand>
        <name>a divalent metal cation</name>
        <dbReference type="ChEBI" id="CHEBI:60240"/>
        <label>1</label>
    </ligand>
</feature>
<feature type="binding site" evidence="9">
    <location>
        <position position="124"/>
    </location>
    <ligand>
        <name>substrate</name>
    </ligand>
</feature>
<dbReference type="NCBIfam" id="NF001299">
    <property type="entry name" value="PRK00241.1"/>
    <property type="match status" value="1"/>
</dbReference>
<evidence type="ECO:0000256" key="6">
    <source>
        <dbReference type="ARBA" id="ARBA00023027"/>
    </source>
</evidence>
<evidence type="ECO:0000256" key="8">
    <source>
        <dbReference type="ARBA" id="ARBA00023679"/>
    </source>
</evidence>
<feature type="binding site" evidence="9">
    <location>
        <position position="178"/>
    </location>
    <ligand>
        <name>a divalent metal cation</name>
        <dbReference type="ChEBI" id="CHEBI:60240"/>
        <label>3</label>
    </ligand>
</feature>
<evidence type="ECO:0000313" key="10">
    <source>
        <dbReference type="EMBL" id="NAW67579.1"/>
    </source>
</evidence>
<dbReference type="Proteomes" id="UP000465712">
    <property type="component" value="Unassembled WGS sequence"/>
</dbReference>
<feature type="binding site" evidence="9">
    <location>
        <begin position="192"/>
        <end position="199"/>
    </location>
    <ligand>
        <name>substrate</name>
    </ligand>
</feature>
<dbReference type="PROSITE" id="PS00893">
    <property type="entry name" value="NUDIX_BOX"/>
    <property type="match status" value="1"/>
</dbReference>
<evidence type="ECO:0000256" key="3">
    <source>
        <dbReference type="ARBA" id="ARBA00022801"/>
    </source>
</evidence>
<name>A0A7X5ATQ9_9GAMM</name>
<dbReference type="EC" id="3.6.1.-" evidence="9"/>
<feature type="binding site" evidence="9">
    <location>
        <position position="219"/>
    </location>
    <ligand>
        <name>a divalent metal cation</name>
        <dbReference type="ChEBI" id="CHEBI:60240"/>
        <label>3</label>
    </ligand>
</feature>
<comment type="subunit">
    <text evidence="9">Homodimer.</text>
</comment>
<keyword evidence="5 9" id="KW-0460">Magnesium</keyword>
<gene>
    <name evidence="9 10" type="primary">nudC</name>
    <name evidence="10" type="ORF">CAG72_20545</name>
</gene>
<comment type="function">
    <text evidence="9">mRNA decapping enzyme that specifically removes the nicotinamide adenine dinucleotide (NAD) cap from a subset of mRNAs by hydrolyzing the diphosphate linkage to produce nicotinamide mononucleotide (NMN) and 5' monophosphate mRNA. The NAD-cap is present at the 5'-end of some mRNAs and stabilizes RNA against 5'-processing. Has preference for mRNAs with a 5'-end purine. Catalyzes the hydrolysis of a broad range of dinucleotide pyrophosphates.</text>
</comment>
<dbReference type="GO" id="GO:0000287">
    <property type="term" value="F:magnesium ion binding"/>
    <property type="evidence" value="ECO:0007669"/>
    <property type="project" value="UniProtKB-UniRule"/>
</dbReference>
<dbReference type="InterPro" id="IPR049734">
    <property type="entry name" value="NudC-like_C"/>
</dbReference>
<dbReference type="OrthoDB" id="9791656at2"/>
<dbReference type="Gene3D" id="3.90.79.20">
    <property type="match status" value="1"/>
</dbReference>
<comment type="catalytic activity">
    <reaction evidence="9">
        <text>NAD(+) + H2O = beta-nicotinamide D-ribonucleotide + AMP + 2 H(+)</text>
        <dbReference type="Rhea" id="RHEA:11800"/>
        <dbReference type="ChEBI" id="CHEBI:14649"/>
        <dbReference type="ChEBI" id="CHEBI:15377"/>
        <dbReference type="ChEBI" id="CHEBI:15378"/>
        <dbReference type="ChEBI" id="CHEBI:57540"/>
        <dbReference type="ChEBI" id="CHEBI:456215"/>
        <dbReference type="EC" id="3.6.1.22"/>
    </reaction>
</comment>
<dbReference type="PANTHER" id="PTHR42904:SF6">
    <property type="entry name" value="NAD-CAPPED RNA HYDROLASE NUDT12"/>
    <property type="match status" value="1"/>
</dbReference>
<dbReference type="GO" id="GO:0005829">
    <property type="term" value="C:cytosol"/>
    <property type="evidence" value="ECO:0007669"/>
    <property type="project" value="TreeGrafter"/>
</dbReference>
<feature type="binding site" evidence="9">
    <location>
        <position position="119"/>
    </location>
    <ligand>
        <name>Zn(2+)</name>
        <dbReference type="ChEBI" id="CHEBI:29105"/>
    </ligand>
</feature>
<evidence type="ECO:0000256" key="2">
    <source>
        <dbReference type="ARBA" id="ARBA00022723"/>
    </source>
</evidence>
<dbReference type="GO" id="GO:0008270">
    <property type="term" value="F:zinc ion binding"/>
    <property type="evidence" value="ECO:0007669"/>
    <property type="project" value="UniProtKB-UniRule"/>
</dbReference>
<feature type="binding site" evidence="9">
    <location>
        <position position="116"/>
    </location>
    <ligand>
        <name>Zn(2+)</name>
        <dbReference type="ChEBI" id="CHEBI:29105"/>
    </ligand>
</feature>
<comment type="caution">
    <text evidence="10">The sequence shown here is derived from an EMBL/GenBank/DDBJ whole genome shotgun (WGS) entry which is preliminary data.</text>
</comment>
<dbReference type="CDD" id="cd03429">
    <property type="entry name" value="NUDIX_NADH_pyrophosphatase_Nudt13"/>
    <property type="match status" value="1"/>
</dbReference>
<sequence length="264" mass="29862">MSKKQEHSYWCVIRDRRIYLEKGKLPLTLEGCTDLDLARSQVIGFHQGHPVRWLEDPDLLADKNFYSLREFLHEDEDLFALAGKAMQLSHMCETQAFCSSCGGKTALADSAHAMRCQACDSYHYPRIAPCVIVAVKKENSILLAQHPRHKSGMYTVIAGFVEAGETLEQCVAREVREETGIEVTNIRYFGSQPWAFPSNIMMGFLAEHQSGVIRPDYEELVDARWFKHDQLPQIAPPGTIAHRLIQATCETIRQEAAIRKDGGQ</sequence>
<dbReference type="InterPro" id="IPR015376">
    <property type="entry name" value="Znr_NADH_PPase"/>
</dbReference>
<feature type="binding site" evidence="9">
    <location>
        <position position="219"/>
    </location>
    <ligand>
        <name>a divalent metal cation</name>
        <dbReference type="ChEBI" id="CHEBI:60240"/>
        <label>1</label>
    </ligand>
</feature>
<dbReference type="PROSITE" id="PS51462">
    <property type="entry name" value="NUDIX"/>
    <property type="match status" value="1"/>
</dbReference>
<dbReference type="PRINTS" id="PR00502">
    <property type="entry name" value="NUDIXFAMILY"/>
</dbReference>
<dbReference type="HAMAP" id="MF_00297">
    <property type="entry name" value="Nudix_NudC"/>
    <property type="match status" value="1"/>
</dbReference>
<dbReference type="InterPro" id="IPR050241">
    <property type="entry name" value="NAD-cap_RNA_hydrolase_NudC"/>
</dbReference>
<feature type="binding site" evidence="9">
    <location>
        <position position="98"/>
    </location>
    <ligand>
        <name>Zn(2+)</name>
        <dbReference type="ChEBI" id="CHEBI:29105"/>
    </ligand>
</feature>
<feature type="short sequence motif" description="Nudix box" evidence="9">
    <location>
        <begin position="159"/>
        <end position="180"/>
    </location>
</feature>
<evidence type="ECO:0000256" key="9">
    <source>
        <dbReference type="HAMAP-Rule" id="MF_00297"/>
    </source>
</evidence>
<evidence type="ECO:0000256" key="1">
    <source>
        <dbReference type="ARBA" id="ARBA00009595"/>
    </source>
</evidence>
<evidence type="ECO:0000256" key="5">
    <source>
        <dbReference type="ARBA" id="ARBA00022842"/>
    </source>
</evidence>
<evidence type="ECO:0000313" key="11">
    <source>
        <dbReference type="Proteomes" id="UP000465712"/>
    </source>
</evidence>
<feature type="binding site" evidence="9">
    <location>
        <position position="174"/>
    </location>
    <ligand>
        <name>a divalent metal cation</name>
        <dbReference type="ChEBI" id="CHEBI:60240"/>
        <label>2</label>
    </ligand>
</feature>
<feature type="binding site" evidence="9">
    <location>
        <position position="22"/>
    </location>
    <ligand>
        <name>substrate</name>
    </ligand>
</feature>
<dbReference type="GO" id="GO:0006742">
    <property type="term" value="P:NADP+ catabolic process"/>
    <property type="evidence" value="ECO:0007669"/>
    <property type="project" value="TreeGrafter"/>
</dbReference>
<comment type="cofactor">
    <cofactor evidence="9">
        <name>Zn(2+)</name>
        <dbReference type="ChEBI" id="CHEBI:29105"/>
    </cofactor>
    <text evidence="9">Binds 1 zinc ion per subunit.</text>
</comment>
<dbReference type="InterPro" id="IPR000086">
    <property type="entry name" value="NUDIX_hydrolase_dom"/>
</dbReference>
<organism evidence="10 11">
    <name type="scientific">Photobacterium halotolerans</name>
    <dbReference type="NCBI Taxonomy" id="265726"/>
    <lineage>
        <taxon>Bacteria</taxon>
        <taxon>Pseudomonadati</taxon>
        <taxon>Pseudomonadota</taxon>
        <taxon>Gammaproteobacteria</taxon>
        <taxon>Vibrionales</taxon>
        <taxon>Vibrionaceae</taxon>
        <taxon>Photobacterium</taxon>
    </lineage>
</organism>
<comment type="similarity">
    <text evidence="1 9">Belongs to the Nudix hydrolase family. NudC subfamily.</text>
</comment>
<evidence type="ECO:0000256" key="7">
    <source>
        <dbReference type="ARBA" id="ARBA00023211"/>
    </source>
</evidence>
<accession>A0A7X5ATQ9</accession>
<dbReference type="AlphaFoldDB" id="A0A7X5ATQ9"/>
<comment type="cofactor">
    <cofactor evidence="9">
        <name>Mg(2+)</name>
        <dbReference type="ChEBI" id="CHEBI:18420"/>
    </cofactor>
    <cofactor evidence="9">
        <name>Mn(2+)</name>
        <dbReference type="ChEBI" id="CHEBI:29035"/>
    </cofactor>
    <text evidence="9">Divalent metal cations. Mg(2+) or Mn(2+).</text>
</comment>
<dbReference type="InterPro" id="IPR015797">
    <property type="entry name" value="NUDIX_hydrolase-like_dom_sf"/>
</dbReference>
<dbReference type="FunFam" id="3.90.79.10:FF:000004">
    <property type="entry name" value="NADH pyrophosphatase"/>
    <property type="match status" value="1"/>
</dbReference>
<dbReference type="GO" id="GO:0035529">
    <property type="term" value="F:NADH pyrophosphatase activity"/>
    <property type="evidence" value="ECO:0007669"/>
    <property type="project" value="TreeGrafter"/>
</dbReference>
<reference evidence="10 11" key="1">
    <citation type="submission" date="2017-05" db="EMBL/GenBank/DDBJ databases">
        <title>High clonality and local adaptation shapes Vibrionaceae linages within an endangered oasis.</title>
        <authorList>
            <person name="Vazquez-Rosas-Landa M."/>
        </authorList>
    </citation>
    <scope>NUCLEOTIDE SEQUENCE [LARGE SCALE GENOMIC DNA]</scope>
    <source>
        <strain evidence="10 11">P46_P4S1P180</strain>
    </source>
</reference>